<feature type="region of interest" description="Disordered" evidence="1">
    <location>
        <begin position="21"/>
        <end position="42"/>
    </location>
</feature>
<organism evidence="2">
    <name type="scientific">Kwoniella dejecticola CBS 10117</name>
    <dbReference type="NCBI Taxonomy" id="1296121"/>
    <lineage>
        <taxon>Eukaryota</taxon>
        <taxon>Fungi</taxon>
        <taxon>Dikarya</taxon>
        <taxon>Basidiomycota</taxon>
        <taxon>Agaricomycotina</taxon>
        <taxon>Tremellomycetes</taxon>
        <taxon>Tremellales</taxon>
        <taxon>Cryptococcaceae</taxon>
        <taxon>Kwoniella</taxon>
    </lineage>
</organism>
<sequence length="531" mass="59876">MDMGAQYEAEGPPYEHGHAQLEQEKEQDVTHTNLPYSSTTTDLDTSSPVLNLDLNLNLDIDPSSPLSSPLNIPAVFNFMIQHLSLTSYLPASSLLVLQRVSWKFFHLITPLFYRRLIIDLKDARNPTSISPFHFYPNPIPRLSRFKTLCFRYAQHIEFSGSHAAQCHIFNDQLGLPKLQSVRLALPAGKYKSFCGKEMMPTQTQSWPASSDPNLPDHGHGHGHGHEHGITHQKEDIQCDLLRSIKTHRLIIEVERFGRLDVFARRDFFEHDELIVRIGRVGEDAMLGAGEGAGWPIFEEQLGRDNRGRKRNYQEQGDEDMVENENENDSSSRGAVKDSTSDTVTASPAGWITSLNLTPSLKSNNVVPNLTIIFLSPGSSKLKIAKPILSDDKRSDTQRVNHHLIALSCILAVQGLERVKLVNCGVLLFPKYGVKREIDELLKMQDEVIDILCDLADIQSGSGTENQRQRQANHSQARIKEQKQKQDKTGGVGIMSKVQFELLDDYLKEEKRREEQLTIKAKAGQKGKRTLY</sequence>
<reference evidence="2" key="1">
    <citation type="submission" date="2013-07" db="EMBL/GenBank/DDBJ databases">
        <title>The Genome Sequence of Cryptococcus dejecticola CBS10117.</title>
        <authorList>
            <consortium name="The Broad Institute Genome Sequencing Platform"/>
            <person name="Cuomo C."/>
            <person name="Litvintseva A."/>
            <person name="Chen Y."/>
            <person name="Heitman J."/>
            <person name="Sun S."/>
            <person name="Springer D."/>
            <person name="Dromer F."/>
            <person name="Young S.K."/>
            <person name="Zeng Q."/>
            <person name="Gargeya S."/>
            <person name="Fitzgerald M."/>
            <person name="Abouelleil A."/>
            <person name="Alvarado L."/>
            <person name="Berlin A.M."/>
            <person name="Chapman S.B."/>
            <person name="Dewar J."/>
            <person name="Goldberg J."/>
            <person name="Griggs A."/>
            <person name="Gujja S."/>
            <person name="Hansen M."/>
            <person name="Howarth C."/>
            <person name="Imamovic A."/>
            <person name="Larimer J."/>
            <person name="McCowan C."/>
            <person name="Murphy C."/>
            <person name="Pearson M."/>
            <person name="Priest M."/>
            <person name="Roberts A."/>
            <person name="Saif S."/>
            <person name="Shea T."/>
            <person name="Sykes S."/>
            <person name="Wortman J."/>
            <person name="Nusbaum C."/>
            <person name="Birren B."/>
        </authorList>
    </citation>
    <scope>NUCLEOTIDE SEQUENCE [LARGE SCALE GENOMIC DNA]</scope>
    <source>
        <strain evidence="2">CBS 10117</strain>
    </source>
</reference>
<feature type="compositionally biased region" description="Polar residues" evidence="1">
    <location>
        <begin position="462"/>
        <end position="475"/>
    </location>
</feature>
<feature type="compositionally biased region" description="Basic and acidic residues" evidence="1">
    <location>
        <begin position="214"/>
        <end position="230"/>
    </location>
</feature>
<feature type="compositionally biased region" description="Polar residues" evidence="1">
    <location>
        <begin position="201"/>
        <end position="212"/>
    </location>
</feature>
<dbReference type="KEGG" id="kdj:28965699"/>
<name>A0A1A6ACJ0_9TREE</name>
<proteinExistence type="predicted"/>
<dbReference type="Proteomes" id="UP000078595">
    <property type="component" value="Chromosome 2"/>
</dbReference>
<protein>
    <recommendedName>
        <fullName evidence="5">F-box domain-containing protein</fullName>
    </recommendedName>
</protein>
<evidence type="ECO:0000313" key="2">
    <source>
        <dbReference type="EMBL" id="OBR87787.1"/>
    </source>
</evidence>
<accession>A0A1A6ACJ0</accession>
<dbReference type="AlphaFoldDB" id="A0A1A6ACJ0"/>
<dbReference type="GeneID" id="28965699"/>
<dbReference type="RefSeq" id="XP_018265629.1">
    <property type="nucleotide sequence ID" value="XM_018405348.1"/>
</dbReference>
<evidence type="ECO:0008006" key="5">
    <source>
        <dbReference type="Google" id="ProtNLM"/>
    </source>
</evidence>
<feature type="region of interest" description="Disordered" evidence="1">
    <location>
        <begin position="305"/>
        <end position="343"/>
    </location>
</feature>
<feature type="compositionally biased region" description="Basic and acidic residues" evidence="1">
    <location>
        <begin position="477"/>
        <end position="487"/>
    </location>
</feature>
<feature type="region of interest" description="Disordered" evidence="1">
    <location>
        <begin position="201"/>
        <end position="230"/>
    </location>
</feature>
<gene>
    <name evidence="2" type="ORF">I303_02000</name>
    <name evidence="3" type="ORF">I303_101864</name>
</gene>
<dbReference type="EMBL" id="KI894028">
    <property type="protein sequence ID" value="OBR87787.1"/>
    <property type="molecule type" value="Genomic_DNA"/>
</dbReference>
<feature type="compositionally biased region" description="Acidic residues" evidence="1">
    <location>
        <begin position="315"/>
        <end position="327"/>
    </location>
</feature>
<evidence type="ECO:0000313" key="3">
    <source>
        <dbReference type="EMBL" id="WWC59313.1"/>
    </source>
</evidence>
<dbReference type="OrthoDB" id="2564971at2759"/>
<dbReference type="VEuPathDB" id="FungiDB:I303_02000"/>
<evidence type="ECO:0000313" key="4">
    <source>
        <dbReference type="Proteomes" id="UP000078595"/>
    </source>
</evidence>
<dbReference type="EMBL" id="CP144531">
    <property type="protein sequence ID" value="WWC59313.1"/>
    <property type="molecule type" value="Genomic_DNA"/>
</dbReference>
<keyword evidence="4" id="KW-1185">Reference proteome</keyword>
<evidence type="ECO:0000256" key="1">
    <source>
        <dbReference type="SAM" id="MobiDB-lite"/>
    </source>
</evidence>
<feature type="region of interest" description="Disordered" evidence="1">
    <location>
        <begin position="462"/>
        <end position="489"/>
    </location>
</feature>
<reference evidence="3" key="3">
    <citation type="submission" date="2024-02" db="EMBL/GenBank/DDBJ databases">
        <title>Comparative genomics of Cryptococcus and Kwoniella reveals pathogenesis evolution and contrasting modes of karyotype evolution via chromosome fusion or intercentromeric recombination.</title>
        <authorList>
            <person name="Coelho M.A."/>
            <person name="David-Palma M."/>
            <person name="Shea T."/>
            <person name="Bowers K."/>
            <person name="McGinley-Smith S."/>
            <person name="Mohammad A.W."/>
            <person name="Gnirke A."/>
            <person name="Yurkov A.M."/>
            <person name="Nowrousian M."/>
            <person name="Sun S."/>
            <person name="Cuomo C.A."/>
            <person name="Heitman J."/>
        </authorList>
    </citation>
    <scope>NUCLEOTIDE SEQUENCE</scope>
    <source>
        <strain evidence="3">CBS 10117</strain>
    </source>
</reference>
<reference evidence="3" key="2">
    <citation type="submission" date="2013-07" db="EMBL/GenBank/DDBJ databases">
        <authorList>
            <consortium name="The Broad Institute Genome Sequencing Platform"/>
            <person name="Cuomo C."/>
            <person name="Litvintseva A."/>
            <person name="Chen Y."/>
            <person name="Heitman J."/>
            <person name="Sun S."/>
            <person name="Springer D."/>
            <person name="Dromer F."/>
            <person name="Young S.K."/>
            <person name="Zeng Q."/>
            <person name="Gargeya S."/>
            <person name="Fitzgerald M."/>
            <person name="Abouelleil A."/>
            <person name="Alvarado L."/>
            <person name="Berlin A.M."/>
            <person name="Chapman S.B."/>
            <person name="Dewar J."/>
            <person name="Goldberg J."/>
            <person name="Griggs A."/>
            <person name="Gujja S."/>
            <person name="Hansen M."/>
            <person name="Howarth C."/>
            <person name="Imamovic A."/>
            <person name="Larimer J."/>
            <person name="McCowan C."/>
            <person name="Murphy C."/>
            <person name="Pearson M."/>
            <person name="Priest M."/>
            <person name="Roberts A."/>
            <person name="Saif S."/>
            <person name="Shea T."/>
            <person name="Sykes S."/>
            <person name="Wortman J."/>
            <person name="Nusbaum C."/>
            <person name="Birren B."/>
        </authorList>
    </citation>
    <scope>NUCLEOTIDE SEQUENCE</scope>
    <source>
        <strain evidence="3">CBS 10117</strain>
    </source>
</reference>